<accession>A0A060DQM3</accession>
<keyword evidence="1" id="KW-0614">Plasmid</keyword>
<dbReference type="Proteomes" id="UP000236268">
    <property type="component" value="Unassembled WGS sequence"/>
</dbReference>
<dbReference type="AlphaFoldDB" id="A0A060DQM3"/>
<gene>
    <name evidence="1" type="ORF">ABAZ39_24165</name>
    <name evidence="2" type="ORF">C1S70_06790</name>
</gene>
<evidence type="ECO:0000313" key="4">
    <source>
        <dbReference type="Proteomes" id="UP000236268"/>
    </source>
</evidence>
<reference evidence="2 4" key="2">
    <citation type="submission" date="2018-01" db="EMBL/GenBank/DDBJ databases">
        <title>Whole genome sequence of Azospirillum brasilense REC3 isolated from strawberry roots.</title>
        <authorList>
            <person name="Fontana C.A."/>
            <person name="Salazar S.M."/>
            <person name="Bassi D."/>
            <person name="Puglisi E."/>
            <person name="Lovaisa N.C."/>
            <person name="Toffoli L.M."/>
            <person name="Pedraza R."/>
            <person name="Cocconcelli P.S."/>
        </authorList>
    </citation>
    <scope>NUCLEOTIDE SEQUENCE [LARGE SCALE GENOMIC DNA]</scope>
    <source>
        <strain evidence="2 4">REC3</strain>
        <plasmid evidence="2">p3unnamed</plasmid>
    </source>
</reference>
<sequence>MTEDTKPPAFAPAAGAAPDHATQLRNAYAMRAASYAHMFDVLRERYGTETALDIGREATRRLGEAMGVKYAAHGPDDLAGLCHAFLDGIPNRDSMFAPEIKRCDGNALEIHFHRCPLKEAWQAQGKSDEDLELLCNMAGAIDGGLFEAAGFVFRGETWKPGDEGCCRLKVLPGPKAA</sequence>
<evidence type="ECO:0008006" key="5">
    <source>
        <dbReference type="Google" id="ProtNLM"/>
    </source>
</evidence>
<dbReference type="OrthoDB" id="5454254at2"/>
<geneLocation type="plasmid" evidence="2">
    <name>p3unnamed</name>
</geneLocation>
<protein>
    <recommendedName>
        <fullName evidence="5">L-2-amino-thiazoline-4-carboxylic acid hydrolase-like protein</fullName>
    </recommendedName>
</protein>
<dbReference type="InterPro" id="IPR026002">
    <property type="entry name" value="ATC_hydrolase-like"/>
</dbReference>
<accession>A0A2K1G4E0</accession>
<organism evidence="1 3">
    <name type="scientific">Azospirillum argentinense</name>
    <dbReference type="NCBI Taxonomy" id="2970906"/>
    <lineage>
        <taxon>Bacteria</taxon>
        <taxon>Pseudomonadati</taxon>
        <taxon>Pseudomonadota</taxon>
        <taxon>Alphaproteobacteria</taxon>
        <taxon>Rhodospirillales</taxon>
        <taxon>Azospirillaceae</taxon>
        <taxon>Azospirillum</taxon>
    </lineage>
</organism>
<geneLocation type="plasmid" evidence="1 3">
    <name>AbAZ39_p2</name>
</geneLocation>
<proteinExistence type="predicted"/>
<evidence type="ECO:0000313" key="3">
    <source>
        <dbReference type="Proteomes" id="UP000027186"/>
    </source>
</evidence>
<evidence type="ECO:0000313" key="2">
    <source>
        <dbReference type="EMBL" id="PNQ99662.1"/>
    </source>
</evidence>
<dbReference type="EMBL" id="CP007795">
    <property type="protein sequence ID" value="AIB14990.1"/>
    <property type="molecule type" value="Genomic_DNA"/>
</dbReference>
<dbReference type="Proteomes" id="UP000027186">
    <property type="component" value="Plasmid AbAZ39_p2"/>
</dbReference>
<dbReference type="EMBL" id="POWG01000005">
    <property type="protein sequence ID" value="PNQ99662.1"/>
    <property type="molecule type" value="Genomic_DNA"/>
</dbReference>
<dbReference type="KEGG" id="abq:ABAZ39_24165"/>
<dbReference type="RefSeq" id="WP_040136284.1">
    <property type="nucleotide sequence ID" value="NZ_CP007795.1"/>
</dbReference>
<name>A0A060DQM3_9PROT</name>
<dbReference type="Pfam" id="PF14196">
    <property type="entry name" value="ATC_hydrolase"/>
    <property type="match status" value="1"/>
</dbReference>
<evidence type="ECO:0000313" key="1">
    <source>
        <dbReference type="EMBL" id="AIB14990.1"/>
    </source>
</evidence>
<reference evidence="1 3" key="1">
    <citation type="journal article" date="2014" name="Genome Announc.">
        <title>Complete Genome Sequence of the Model Rhizosphere Strain Azospirillum brasilense Az39, Successfully Applied in Agriculture.</title>
        <authorList>
            <person name="Rivera D."/>
            <person name="Revale S."/>
            <person name="Molina R."/>
            <person name="Gualpa J."/>
            <person name="Puente M."/>
            <person name="Maroniche G."/>
            <person name="Paris G."/>
            <person name="Baker D."/>
            <person name="Clavijo B."/>
            <person name="McLay K."/>
            <person name="Spaepen S."/>
            <person name="Perticari A."/>
            <person name="Vazquez M."/>
            <person name="Wisniewski-Dye F."/>
            <person name="Watkins C."/>
            <person name="Martinez-Abarca F."/>
            <person name="Vanderleyden J."/>
            <person name="Cassan F."/>
        </authorList>
    </citation>
    <scope>NUCLEOTIDE SEQUENCE [LARGE SCALE GENOMIC DNA]</scope>
    <source>
        <strain evidence="1 3">Az39</strain>
        <plasmid evidence="1">AbAZ39_p2</plasmid>
    </source>
</reference>